<dbReference type="EMBL" id="JBEPMC010000007">
    <property type="protein sequence ID" value="MET3580993.1"/>
    <property type="molecule type" value="Genomic_DNA"/>
</dbReference>
<dbReference type="Proteomes" id="UP001549204">
    <property type="component" value="Unassembled WGS sequence"/>
</dbReference>
<gene>
    <name evidence="2" type="ORF">ABID19_004039</name>
</gene>
<comment type="caution">
    <text evidence="2">The sequence shown here is derived from an EMBL/GenBank/DDBJ whole genome shotgun (WGS) entry which is preliminary data.</text>
</comment>
<evidence type="ECO:0000313" key="2">
    <source>
        <dbReference type="EMBL" id="MET3580993.1"/>
    </source>
</evidence>
<name>A0ABV2GRR9_9HYPH</name>
<sequence length="78" mass="8027">MIDVATGEGAPGAKPFGVNKLTFSHMFDSAVSPLRLGGVVWWVPVTIACSGCSCVLLFQTKGRGMHVAAGQFTASASV</sequence>
<keyword evidence="3" id="KW-1185">Reference proteome</keyword>
<evidence type="ECO:0000256" key="1">
    <source>
        <dbReference type="SAM" id="Phobius"/>
    </source>
</evidence>
<reference evidence="2 3" key="1">
    <citation type="submission" date="2024-06" db="EMBL/GenBank/DDBJ databases">
        <title>Genomic Encyclopedia of Type Strains, Phase IV (KMG-IV): sequencing the most valuable type-strain genomes for metagenomic binning, comparative biology and taxonomic classification.</title>
        <authorList>
            <person name="Goeker M."/>
        </authorList>
    </citation>
    <scope>NUCLEOTIDE SEQUENCE [LARGE SCALE GENOMIC DNA]</scope>
    <source>
        <strain evidence="2 3">DSM 100022</strain>
    </source>
</reference>
<feature type="transmembrane region" description="Helical" evidence="1">
    <location>
        <begin position="39"/>
        <end position="58"/>
    </location>
</feature>
<protein>
    <submittedName>
        <fullName evidence="2">Uncharacterized protein</fullName>
    </submittedName>
</protein>
<organism evidence="2 3">
    <name type="scientific">Mesorhizobium robiniae</name>
    <dbReference type="NCBI Taxonomy" id="559315"/>
    <lineage>
        <taxon>Bacteria</taxon>
        <taxon>Pseudomonadati</taxon>
        <taxon>Pseudomonadota</taxon>
        <taxon>Alphaproteobacteria</taxon>
        <taxon>Hyphomicrobiales</taxon>
        <taxon>Phyllobacteriaceae</taxon>
        <taxon>Mesorhizobium</taxon>
    </lineage>
</organism>
<proteinExistence type="predicted"/>
<accession>A0ABV2GRR9</accession>
<keyword evidence="1" id="KW-0812">Transmembrane</keyword>
<keyword evidence="1" id="KW-1133">Transmembrane helix</keyword>
<evidence type="ECO:0000313" key="3">
    <source>
        <dbReference type="Proteomes" id="UP001549204"/>
    </source>
</evidence>
<keyword evidence="1" id="KW-0472">Membrane</keyword>